<dbReference type="PANTHER" id="PTHR33184">
    <property type="entry name" value="PROTEIN TAPETUM DETERMINANT 1-LIKE-RELATED"/>
    <property type="match status" value="1"/>
</dbReference>
<dbReference type="InterPro" id="IPR040361">
    <property type="entry name" value="TPD1"/>
</dbReference>
<proteinExistence type="predicted"/>
<dbReference type="PANTHER" id="PTHR33184:SF11">
    <property type="entry name" value="BETA-1,3-N-ACETYLGLUCOSAMINYLTRANSFERASE FAMILY PROTEIN"/>
    <property type="match status" value="1"/>
</dbReference>
<evidence type="ECO:0000256" key="1">
    <source>
        <dbReference type="ARBA" id="ARBA00022729"/>
    </source>
</evidence>
<sequence>MARTLRCLISTIFLTLLIKGFNGCSLNDFTIGTTRSGKEIGNMPEWNVVVINNCNCTQSHITLSCVGFKTLEPVDPSILSVTDNNSCLLIKGNPLPGHGTVKFSYVWYPPFIMRPTSSSTGPC</sequence>
<dbReference type="AlphaFoldDB" id="A0A1S2XHU0"/>
<evidence type="ECO:0000256" key="2">
    <source>
        <dbReference type="SAM" id="SignalP"/>
    </source>
</evidence>
<dbReference type="Proteomes" id="UP000087171">
    <property type="component" value="Chromosome Ca1"/>
</dbReference>
<accession>A0A1S2XHU0</accession>
<dbReference type="GO" id="GO:0001709">
    <property type="term" value="P:cell fate determination"/>
    <property type="evidence" value="ECO:0007669"/>
    <property type="project" value="TreeGrafter"/>
</dbReference>
<gene>
    <name evidence="4" type="primary">LOC101488567</name>
</gene>
<dbReference type="PaxDb" id="3827-XP_004488710.1"/>
<dbReference type="Pfam" id="PF24068">
    <property type="entry name" value="TPD1_C"/>
    <property type="match status" value="1"/>
</dbReference>
<dbReference type="STRING" id="3827.A0A1S2XHU0"/>
<dbReference type="RefSeq" id="XP_004488710.1">
    <property type="nucleotide sequence ID" value="XM_004488653.3"/>
</dbReference>
<dbReference type="OrthoDB" id="600752at2759"/>
<feature type="chain" id="PRO_5010255291" evidence="2">
    <location>
        <begin position="24"/>
        <end position="123"/>
    </location>
</feature>
<organism evidence="3 4">
    <name type="scientific">Cicer arietinum</name>
    <name type="common">Chickpea</name>
    <name type="synonym">Garbanzo</name>
    <dbReference type="NCBI Taxonomy" id="3827"/>
    <lineage>
        <taxon>Eukaryota</taxon>
        <taxon>Viridiplantae</taxon>
        <taxon>Streptophyta</taxon>
        <taxon>Embryophyta</taxon>
        <taxon>Tracheophyta</taxon>
        <taxon>Spermatophyta</taxon>
        <taxon>Magnoliopsida</taxon>
        <taxon>eudicotyledons</taxon>
        <taxon>Gunneridae</taxon>
        <taxon>Pentapetalae</taxon>
        <taxon>rosids</taxon>
        <taxon>fabids</taxon>
        <taxon>Fabales</taxon>
        <taxon>Fabaceae</taxon>
        <taxon>Papilionoideae</taxon>
        <taxon>50 kb inversion clade</taxon>
        <taxon>NPAAA clade</taxon>
        <taxon>Hologalegina</taxon>
        <taxon>IRL clade</taxon>
        <taxon>Cicereae</taxon>
        <taxon>Cicer</taxon>
    </lineage>
</organism>
<keyword evidence="1 2" id="KW-0732">Signal</keyword>
<name>A0A1S2XHU0_CICAR</name>
<protein>
    <submittedName>
        <fullName evidence="4">Uncharacterized protein LOC101488567</fullName>
    </submittedName>
</protein>
<keyword evidence="3" id="KW-1185">Reference proteome</keyword>
<reference evidence="4" key="2">
    <citation type="submission" date="2025-08" db="UniProtKB">
        <authorList>
            <consortium name="RefSeq"/>
        </authorList>
    </citation>
    <scope>IDENTIFICATION</scope>
    <source>
        <tissue evidence="4">Etiolated seedlings</tissue>
    </source>
</reference>
<reference evidence="3" key="1">
    <citation type="journal article" date="2013" name="Nat. Biotechnol.">
        <title>Draft genome sequence of chickpea (Cicer arietinum) provides a resource for trait improvement.</title>
        <authorList>
            <person name="Varshney R.K."/>
            <person name="Song C."/>
            <person name="Saxena R.K."/>
            <person name="Azam S."/>
            <person name="Yu S."/>
            <person name="Sharpe A.G."/>
            <person name="Cannon S."/>
            <person name="Baek J."/>
            <person name="Rosen B.D."/>
            <person name="Tar'an B."/>
            <person name="Millan T."/>
            <person name="Zhang X."/>
            <person name="Ramsay L.D."/>
            <person name="Iwata A."/>
            <person name="Wang Y."/>
            <person name="Nelson W."/>
            <person name="Farmer A.D."/>
            <person name="Gaur P.M."/>
            <person name="Soderlund C."/>
            <person name="Penmetsa R.V."/>
            <person name="Xu C."/>
            <person name="Bharti A.K."/>
            <person name="He W."/>
            <person name="Winter P."/>
            <person name="Zhao S."/>
            <person name="Hane J.K."/>
            <person name="Carrasquilla-Garcia N."/>
            <person name="Condie J.A."/>
            <person name="Upadhyaya H.D."/>
            <person name="Luo M.C."/>
            <person name="Thudi M."/>
            <person name="Gowda C.L."/>
            <person name="Singh N.P."/>
            <person name="Lichtenzveig J."/>
            <person name="Gali K.K."/>
            <person name="Rubio J."/>
            <person name="Nadarajan N."/>
            <person name="Dolezel J."/>
            <person name="Bansal K.C."/>
            <person name="Xu X."/>
            <person name="Edwards D."/>
            <person name="Zhang G."/>
            <person name="Kahl G."/>
            <person name="Gil J."/>
            <person name="Singh K.B."/>
            <person name="Datta S.K."/>
            <person name="Jackson S.A."/>
            <person name="Wang J."/>
            <person name="Cook D.R."/>
        </authorList>
    </citation>
    <scope>NUCLEOTIDE SEQUENCE [LARGE SCALE GENOMIC DNA]</scope>
    <source>
        <strain evidence="3">cv. CDC Frontier</strain>
    </source>
</reference>
<evidence type="ECO:0000313" key="3">
    <source>
        <dbReference type="Proteomes" id="UP000087171"/>
    </source>
</evidence>
<evidence type="ECO:0000313" key="4">
    <source>
        <dbReference type="RefSeq" id="XP_004488710.1"/>
    </source>
</evidence>
<feature type="signal peptide" evidence="2">
    <location>
        <begin position="1"/>
        <end position="23"/>
    </location>
</feature>
<dbReference type="eggNOG" id="ENOG502S7JS">
    <property type="taxonomic scope" value="Eukaryota"/>
</dbReference>